<sequence>MDYAAIAVVALLIAASACWPLLRASGKRRKALKAQAPQLPEHHRPRYRQSLAGDPLAYPLAMSSSYALCRDSDTARSFWRAQPDSALDGAHDAHRTQVFTGAEGLLRRWLSPHRYRLASCC</sequence>
<evidence type="ECO:0000313" key="2">
    <source>
        <dbReference type="Proteomes" id="UP000006878"/>
    </source>
</evidence>
<evidence type="ECO:0000313" key="1">
    <source>
        <dbReference type="EMBL" id="CBT74925.1"/>
    </source>
</evidence>
<keyword evidence="2" id="KW-1185">Reference proteome</keyword>
<dbReference type="GeneID" id="303184317"/>
<gene>
    <name evidence="1" type="ordered locus">AARI_07040</name>
</gene>
<dbReference type="Proteomes" id="UP000006878">
    <property type="component" value="Chromosome"/>
</dbReference>
<name>A0ABP1U0M8_GLUAR</name>
<protein>
    <submittedName>
        <fullName evidence="1">Hypothetical membrane protein</fullName>
    </submittedName>
</protein>
<proteinExistence type="predicted"/>
<dbReference type="EMBL" id="FQ311875">
    <property type="protein sequence ID" value="CBT74925.1"/>
    <property type="molecule type" value="Genomic_DNA"/>
</dbReference>
<accession>A0ABP1U0M8</accession>
<dbReference type="RefSeq" id="WP_013348076.1">
    <property type="nucleotide sequence ID" value="NC_014550.1"/>
</dbReference>
<reference evidence="2" key="1">
    <citation type="journal article" date="2010" name="PLoS ONE">
        <title>The Arthrobacter arilaitensis Re117 genome sequence reveals its genetic adaptation to the surface of cheese.</title>
        <authorList>
            <person name="Monnet C."/>
            <person name="Loux V."/>
            <person name="Gibrat J.F."/>
            <person name="Spinnler E."/>
            <person name="Barbe V."/>
            <person name="Vacherie B."/>
            <person name="Gavory F."/>
            <person name="Gourbeyre E."/>
            <person name="Siguier P."/>
            <person name="Chandler M."/>
            <person name="Elleuch R."/>
            <person name="Irlinger F."/>
            <person name="Vallaeys T."/>
        </authorList>
    </citation>
    <scope>NUCLEOTIDE SEQUENCE</scope>
    <source>
        <strain evidence="2">DSM 16368 / CIP 108037 / IAM 15318 / JCM 13566 / Re117</strain>
    </source>
</reference>
<reference evidence="2" key="2">
    <citation type="submission" date="2010-07" db="EMBL/GenBank/DDBJ databases">
        <title>Complete genome sequence of Arthrobacter arilaitensis (strain DSM 16368 / CIP 108037 / JCM 13566 / Re117).</title>
        <authorList>
            <person name="Genoscope."/>
        </authorList>
    </citation>
    <scope>NUCLEOTIDE SEQUENCE [LARGE SCALE GENOMIC DNA]</scope>
    <source>
        <strain evidence="2">DSM 16368 / CIP 108037 / IAM 15318 / JCM 13566 / Re117</strain>
    </source>
</reference>
<organism evidence="1 2">
    <name type="scientific">Glutamicibacter arilaitensis (strain DSM 16368 / CIP 108037 / IAM 15318 / JCM 13566 / NCIMB 14258 / Re117)</name>
    <name type="common">Arthrobacter arilaitensis</name>
    <dbReference type="NCBI Taxonomy" id="861360"/>
    <lineage>
        <taxon>Bacteria</taxon>
        <taxon>Bacillati</taxon>
        <taxon>Actinomycetota</taxon>
        <taxon>Actinomycetes</taxon>
        <taxon>Micrococcales</taxon>
        <taxon>Micrococcaceae</taxon>
        <taxon>Glutamicibacter</taxon>
    </lineage>
</organism>